<keyword evidence="5" id="KW-1185">Reference proteome</keyword>
<dbReference type="EMBL" id="CP091430">
    <property type="protein sequence ID" value="UVI33098.1"/>
    <property type="molecule type" value="Genomic_DNA"/>
</dbReference>
<keyword evidence="2 3" id="KW-0472">Membrane</keyword>
<dbReference type="InterPro" id="IPR050768">
    <property type="entry name" value="UPF0353/GerABKA_families"/>
</dbReference>
<evidence type="ECO:0000256" key="1">
    <source>
        <dbReference type="ARBA" id="ARBA00005278"/>
    </source>
</evidence>
<dbReference type="PANTHER" id="PTHR22550:SF5">
    <property type="entry name" value="LEUCINE ZIPPER PROTEIN 4"/>
    <property type="match status" value="1"/>
</dbReference>
<evidence type="ECO:0000256" key="3">
    <source>
        <dbReference type="SAM" id="Phobius"/>
    </source>
</evidence>
<evidence type="ECO:0000313" key="5">
    <source>
        <dbReference type="Proteomes" id="UP001057877"/>
    </source>
</evidence>
<name>A0ABY5SHN9_9BACL</name>
<dbReference type="Proteomes" id="UP001057877">
    <property type="component" value="Chromosome"/>
</dbReference>
<evidence type="ECO:0000256" key="2">
    <source>
        <dbReference type="ARBA" id="ARBA00023136"/>
    </source>
</evidence>
<feature type="transmembrane region" description="Helical" evidence="3">
    <location>
        <begin position="375"/>
        <end position="408"/>
    </location>
</feature>
<dbReference type="Pfam" id="PF03323">
    <property type="entry name" value="GerA"/>
    <property type="match status" value="1"/>
</dbReference>
<dbReference type="PANTHER" id="PTHR22550">
    <property type="entry name" value="SPORE GERMINATION PROTEIN"/>
    <property type="match status" value="1"/>
</dbReference>
<feature type="transmembrane region" description="Helical" evidence="3">
    <location>
        <begin position="428"/>
        <end position="448"/>
    </location>
</feature>
<evidence type="ECO:0000313" key="4">
    <source>
        <dbReference type="EMBL" id="UVI33098.1"/>
    </source>
</evidence>
<dbReference type="PIRSF" id="PIRSF005690">
    <property type="entry name" value="GerBA"/>
    <property type="match status" value="1"/>
</dbReference>
<proteinExistence type="inferred from homology"/>
<organism evidence="4 5">
    <name type="scientific">Paenibacillus spongiae</name>
    <dbReference type="NCBI Taxonomy" id="2909671"/>
    <lineage>
        <taxon>Bacteria</taxon>
        <taxon>Bacillati</taxon>
        <taxon>Bacillota</taxon>
        <taxon>Bacilli</taxon>
        <taxon>Bacillales</taxon>
        <taxon>Paenibacillaceae</taxon>
        <taxon>Paenibacillus</taxon>
    </lineage>
</organism>
<protein>
    <submittedName>
        <fullName evidence="4">Spore germination protein</fullName>
    </submittedName>
</protein>
<keyword evidence="3" id="KW-0812">Transmembrane</keyword>
<feature type="transmembrane region" description="Helical" evidence="3">
    <location>
        <begin position="302"/>
        <end position="320"/>
    </location>
</feature>
<keyword evidence="3" id="KW-1133">Transmembrane helix</keyword>
<accession>A0ABY5SHN9</accession>
<feature type="transmembrane region" description="Helical" evidence="3">
    <location>
        <begin position="262"/>
        <end position="282"/>
    </location>
</feature>
<gene>
    <name evidence="4" type="ORF">L1F29_15195</name>
</gene>
<dbReference type="RefSeq" id="WP_258389151.1">
    <property type="nucleotide sequence ID" value="NZ_CP091430.1"/>
</dbReference>
<dbReference type="InterPro" id="IPR004995">
    <property type="entry name" value="Spore_Ger"/>
</dbReference>
<comment type="similarity">
    <text evidence="1">Belongs to the GerABKA family.</text>
</comment>
<reference evidence="4" key="1">
    <citation type="submission" date="2022-01" db="EMBL/GenBank/DDBJ databases">
        <title>Paenibacillus spongiae sp. nov., isolated from marine sponge.</title>
        <authorList>
            <person name="Li Z."/>
            <person name="Zhang M."/>
        </authorList>
    </citation>
    <scope>NUCLEOTIDE SEQUENCE</scope>
    <source>
        <strain evidence="4">PHS-Z3</strain>
    </source>
</reference>
<sequence>MPGKGKREEKTDVQSIEHYKEVLIDPSINENKRMLEDIFRDSSDAVIREFTMENGPEALICYVDGIVLSTAVDEVLKSLMVLQGNEFDIAEIAKKTLPVVQTSSAEHYGDLLTAVLSGDTVLFVEGSTIALVLGLRGTEGRTVSEPETETVVRGPREGFNEHLRTNTSLIRTKIKSPRLKMKSFVVGTETMTDVVVSYMDGIANPKVVQEVEDRIKRICIDGVLESGYIEELIQDSNYSPFPQIQNTERPDTVAAALLEGRVAILVNGTPFVLLAPFGFWQWLQASEDYYERFLVGTLLRVLRFQFLFIALLTPALYIAASTYHPEMIPTSLLLSIAASREAIPFPAVVEALIMEVAFEALREAGVRLPRTVGQAVSILGALVVGNAAVQAGIVSAAMVIVVSLTGIASFTLPRYNAAISVRMLRFPLMLLASLFGLLGIVVGIMAIIGHMAKLRSFGVPYLAPVAPVSFSDWKDIFIRAPWHKMNRRPAYMNALDQQRQPITGSSAVDKGDQA</sequence>